<comment type="caution">
    <text evidence="2">The sequence shown here is derived from an EMBL/GenBank/DDBJ whole genome shotgun (WGS) entry which is preliminary data.</text>
</comment>
<reference evidence="2 3" key="1">
    <citation type="submission" date="2018-10" db="EMBL/GenBank/DDBJ databases">
        <authorList>
            <consortium name="IHU Genomes"/>
        </authorList>
    </citation>
    <scope>NUCLEOTIDE SEQUENCE [LARGE SCALE GENOMIC DNA]</scope>
    <source>
        <strain evidence="2 3">A1</strain>
    </source>
</reference>
<name>A0A5K0UAP5_9VIRU</name>
<evidence type="ECO:0000313" key="2">
    <source>
        <dbReference type="EMBL" id="VBB18544.1"/>
    </source>
</evidence>
<sequence length="198" mass="22136">MSRHIIAQKHANMRINADGEWERCDSDYQRIKLDYSDRDSVKYIDGAFYHVESGCGQKVARCDQYSSKMYMMKRRGFYDMVSTKRRDVFKEELCACQRMRAGSCWCDRSKSSECSDCASCASCSCCSDNESECNSDCDSNCGSECEQECPTTTLAPTTTTTSTTTSTTTTVDPSTTTTTTVPQCNPTRPPPCDVVIAW</sequence>
<gene>
    <name evidence="2" type="ORF">YASMINEVIRUS_1007</name>
</gene>
<proteinExistence type="predicted"/>
<organism evidence="2 3">
    <name type="scientific">Yasminevirus sp. GU-2018</name>
    <dbReference type="NCBI Taxonomy" id="2420051"/>
    <lineage>
        <taxon>Viruses</taxon>
        <taxon>Varidnaviria</taxon>
        <taxon>Bamfordvirae</taxon>
        <taxon>Nucleocytoviricota</taxon>
        <taxon>Megaviricetes</taxon>
        <taxon>Imitervirales</taxon>
        <taxon>Mimiviridae</taxon>
        <taxon>Klosneuvirinae</taxon>
        <taxon>Yasminevirus</taxon>
        <taxon>Yasminevirus saudimassiliense</taxon>
    </lineage>
</organism>
<dbReference type="EMBL" id="UPSH01000001">
    <property type="protein sequence ID" value="VBB18544.1"/>
    <property type="molecule type" value="Genomic_DNA"/>
</dbReference>
<feature type="compositionally biased region" description="Low complexity" evidence="1">
    <location>
        <begin position="157"/>
        <end position="180"/>
    </location>
</feature>
<keyword evidence="3" id="KW-1185">Reference proteome</keyword>
<dbReference type="Proteomes" id="UP000594342">
    <property type="component" value="Unassembled WGS sequence"/>
</dbReference>
<feature type="region of interest" description="Disordered" evidence="1">
    <location>
        <begin position="157"/>
        <end position="185"/>
    </location>
</feature>
<protein>
    <submittedName>
        <fullName evidence="2">Uncharacterized protein</fullName>
    </submittedName>
</protein>
<accession>A0A5K0UAP5</accession>
<evidence type="ECO:0000313" key="3">
    <source>
        <dbReference type="Proteomes" id="UP000594342"/>
    </source>
</evidence>
<evidence type="ECO:0000256" key="1">
    <source>
        <dbReference type="SAM" id="MobiDB-lite"/>
    </source>
</evidence>